<dbReference type="AlphaFoldDB" id="A0A7W4UMX3"/>
<evidence type="ECO:0000313" key="2">
    <source>
        <dbReference type="EMBL" id="MBB2956802.1"/>
    </source>
</evidence>
<name>A0A7W4UMX3_9MICO</name>
<evidence type="ECO:0000256" key="1">
    <source>
        <dbReference type="SAM" id="MobiDB-lite"/>
    </source>
</evidence>
<protein>
    <submittedName>
        <fullName evidence="2">Uncharacterized protein</fullName>
    </submittedName>
</protein>
<comment type="caution">
    <text evidence="2">The sequence shown here is derived from an EMBL/GenBank/DDBJ whole genome shotgun (WGS) entry which is preliminary data.</text>
</comment>
<gene>
    <name evidence="2" type="ORF">FHX72_000914</name>
</gene>
<feature type="region of interest" description="Disordered" evidence="1">
    <location>
        <begin position="42"/>
        <end position="67"/>
    </location>
</feature>
<dbReference type="EMBL" id="JACHWJ010000001">
    <property type="protein sequence ID" value="MBB2956802.1"/>
    <property type="molecule type" value="Genomic_DNA"/>
</dbReference>
<dbReference type="RefSeq" id="WP_183623242.1">
    <property type="nucleotide sequence ID" value="NZ_JACHWJ010000001.1"/>
</dbReference>
<reference evidence="2 3" key="1">
    <citation type="submission" date="2020-08" db="EMBL/GenBank/DDBJ databases">
        <title>Sequencing the genomes of 1000 actinobacteria strains.</title>
        <authorList>
            <person name="Klenk H.-P."/>
        </authorList>
    </citation>
    <scope>NUCLEOTIDE SEQUENCE [LARGE SCALE GENOMIC DNA]</scope>
    <source>
        <strain evidence="2 3">DSM 20419</strain>
    </source>
</reference>
<dbReference type="Proteomes" id="UP000545286">
    <property type="component" value="Unassembled WGS sequence"/>
</dbReference>
<organism evidence="2 3">
    <name type="scientific">Pseudoclavibacter helvolus</name>
    <dbReference type="NCBI Taxonomy" id="255205"/>
    <lineage>
        <taxon>Bacteria</taxon>
        <taxon>Bacillati</taxon>
        <taxon>Actinomycetota</taxon>
        <taxon>Actinomycetes</taxon>
        <taxon>Micrococcales</taxon>
        <taxon>Microbacteriaceae</taxon>
        <taxon>Pseudoclavibacter</taxon>
    </lineage>
</organism>
<keyword evidence="3" id="KW-1185">Reference proteome</keyword>
<evidence type="ECO:0000313" key="3">
    <source>
        <dbReference type="Proteomes" id="UP000545286"/>
    </source>
</evidence>
<sequence>MDDVKVMAAPAGTPLTASTEWAEMPVVDGGFEVAAEPWHYEAPSAPYRPNRATRRKREREARRARRG</sequence>
<feature type="compositionally biased region" description="Basic residues" evidence="1">
    <location>
        <begin position="51"/>
        <end position="67"/>
    </location>
</feature>
<accession>A0A7W4UMX3</accession>
<proteinExistence type="predicted"/>